<evidence type="ECO:0000313" key="2">
    <source>
        <dbReference type="Proteomes" id="UP001239111"/>
    </source>
</evidence>
<protein>
    <submittedName>
        <fullName evidence="1">Uncharacterized protein</fullName>
    </submittedName>
</protein>
<feature type="non-terminal residue" evidence="1">
    <location>
        <position position="1"/>
    </location>
</feature>
<keyword evidence="2" id="KW-1185">Reference proteome</keyword>
<evidence type="ECO:0000313" key="1">
    <source>
        <dbReference type="EMBL" id="KAJ8671489.1"/>
    </source>
</evidence>
<dbReference type="Proteomes" id="UP001239111">
    <property type="component" value="Chromosome 3"/>
</dbReference>
<accession>A0ACC2NK49</accession>
<reference evidence="1" key="1">
    <citation type="submission" date="2023-04" db="EMBL/GenBank/DDBJ databases">
        <title>A chromosome-level genome assembly of the parasitoid wasp Eretmocerus hayati.</title>
        <authorList>
            <person name="Zhong Y."/>
            <person name="Liu S."/>
            <person name="Liu Y."/>
        </authorList>
    </citation>
    <scope>NUCLEOTIDE SEQUENCE</scope>
    <source>
        <strain evidence="1">ZJU_SS_LIU_2023</strain>
    </source>
</reference>
<proteinExistence type="predicted"/>
<comment type="caution">
    <text evidence="1">The sequence shown here is derived from an EMBL/GenBank/DDBJ whole genome shotgun (WGS) entry which is preliminary data.</text>
</comment>
<dbReference type="EMBL" id="CM056743">
    <property type="protein sequence ID" value="KAJ8671489.1"/>
    <property type="molecule type" value="Genomic_DNA"/>
</dbReference>
<feature type="non-terminal residue" evidence="1">
    <location>
        <position position="125"/>
    </location>
</feature>
<name>A0ACC2NK49_9HYME</name>
<gene>
    <name evidence="1" type="ORF">QAD02_002748</name>
</gene>
<organism evidence="1 2">
    <name type="scientific">Eretmocerus hayati</name>
    <dbReference type="NCBI Taxonomy" id="131215"/>
    <lineage>
        <taxon>Eukaryota</taxon>
        <taxon>Metazoa</taxon>
        <taxon>Ecdysozoa</taxon>
        <taxon>Arthropoda</taxon>
        <taxon>Hexapoda</taxon>
        <taxon>Insecta</taxon>
        <taxon>Pterygota</taxon>
        <taxon>Neoptera</taxon>
        <taxon>Endopterygota</taxon>
        <taxon>Hymenoptera</taxon>
        <taxon>Apocrita</taxon>
        <taxon>Proctotrupomorpha</taxon>
        <taxon>Chalcidoidea</taxon>
        <taxon>Aphelinidae</taxon>
        <taxon>Aphelininae</taxon>
        <taxon>Eretmocerus</taxon>
    </lineage>
</organism>
<sequence>ADVNILRGGGEFGENILHSERLIVHSRGDLISSSLQTTYLNDADIFSAVCNRISLEQDLRESDVPCQLLPADNRLSECICCVNKHGITFFTACGDKFHSTLPFRATSLWVTRYGILIERSLSIPR</sequence>